<proteinExistence type="predicted"/>
<evidence type="ECO:0000313" key="3">
    <source>
        <dbReference type="Proteomes" id="UP000518752"/>
    </source>
</evidence>
<dbReference type="InterPro" id="IPR033121">
    <property type="entry name" value="PEPTIDASE_A1"/>
</dbReference>
<keyword evidence="3" id="KW-1185">Reference proteome</keyword>
<dbReference type="Pfam" id="PF00026">
    <property type="entry name" value="Asp"/>
    <property type="match status" value="1"/>
</dbReference>
<feature type="domain" description="Peptidase A1" evidence="1">
    <location>
        <begin position="1"/>
        <end position="100"/>
    </location>
</feature>
<dbReference type="InterPro" id="IPR021109">
    <property type="entry name" value="Peptidase_aspartic_dom_sf"/>
</dbReference>
<dbReference type="Gene3D" id="2.40.70.10">
    <property type="entry name" value="Acid Proteases"/>
    <property type="match status" value="1"/>
</dbReference>
<dbReference type="EMBL" id="JAACJN010000516">
    <property type="protein sequence ID" value="KAF5340927.1"/>
    <property type="molecule type" value="Genomic_DNA"/>
</dbReference>
<organism evidence="2 3">
    <name type="scientific">Collybiopsis confluens</name>
    <dbReference type="NCBI Taxonomy" id="2823264"/>
    <lineage>
        <taxon>Eukaryota</taxon>
        <taxon>Fungi</taxon>
        <taxon>Dikarya</taxon>
        <taxon>Basidiomycota</taxon>
        <taxon>Agaricomycotina</taxon>
        <taxon>Agaricomycetes</taxon>
        <taxon>Agaricomycetidae</taxon>
        <taxon>Agaricales</taxon>
        <taxon>Marasmiineae</taxon>
        <taxon>Omphalotaceae</taxon>
        <taxon>Collybiopsis</taxon>
    </lineage>
</organism>
<dbReference type="OrthoDB" id="4062651at2759"/>
<sequence length="100" mass="10235">MDSSFAFPLIYERDIFAQVGATKNLLSTSTSANTGARISASYASGSFSGTEWTNTVTLSSSLVVTKQRISVASTSSGFSGTDGILGIGPIDLTKSTVSGV</sequence>
<dbReference type="Proteomes" id="UP000518752">
    <property type="component" value="Unassembled WGS sequence"/>
</dbReference>
<reference evidence="2 3" key="1">
    <citation type="journal article" date="2020" name="ISME J.">
        <title>Uncovering the hidden diversity of litter-decomposition mechanisms in mushroom-forming fungi.</title>
        <authorList>
            <person name="Floudas D."/>
            <person name="Bentzer J."/>
            <person name="Ahren D."/>
            <person name="Johansson T."/>
            <person name="Persson P."/>
            <person name="Tunlid A."/>
        </authorList>
    </citation>
    <scope>NUCLEOTIDE SEQUENCE [LARGE SCALE GENOMIC DNA]</scope>
    <source>
        <strain evidence="2 3">CBS 406.79</strain>
    </source>
</reference>
<evidence type="ECO:0000259" key="1">
    <source>
        <dbReference type="PROSITE" id="PS51767"/>
    </source>
</evidence>
<dbReference type="SUPFAM" id="SSF50630">
    <property type="entry name" value="Acid proteases"/>
    <property type="match status" value="1"/>
</dbReference>
<gene>
    <name evidence="2" type="ORF">D9757_014934</name>
</gene>
<accession>A0A8H5CI00</accession>
<protein>
    <recommendedName>
        <fullName evidence="1">Peptidase A1 domain-containing protein</fullName>
    </recommendedName>
</protein>
<dbReference type="AlphaFoldDB" id="A0A8H5CI00"/>
<dbReference type="PROSITE" id="PS51767">
    <property type="entry name" value="PEPTIDASE_A1"/>
    <property type="match status" value="1"/>
</dbReference>
<name>A0A8H5CI00_9AGAR</name>
<evidence type="ECO:0000313" key="2">
    <source>
        <dbReference type="EMBL" id="KAF5340927.1"/>
    </source>
</evidence>
<comment type="caution">
    <text evidence="2">The sequence shown here is derived from an EMBL/GenBank/DDBJ whole genome shotgun (WGS) entry which is preliminary data.</text>
</comment>